<gene>
    <name evidence="2" type="ORF">GCM10017600_68690</name>
</gene>
<evidence type="ECO:0000259" key="1">
    <source>
        <dbReference type="PROSITE" id="PS50943"/>
    </source>
</evidence>
<dbReference type="Proteomes" id="UP001143474">
    <property type="component" value="Unassembled WGS sequence"/>
</dbReference>
<dbReference type="InterPro" id="IPR012349">
    <property type="entry name" value="Split_barrel_FMN-bd"/>
</dbReference>
<comment type="caution">
    <text evidence="2">The sequence shown here is derived from an EMBL/GenBank/DDBJ whole genome shotgun (WGS) entry which is preliminary data.</text>
</comment>
<proteinExistence type="predicted"/>
<dbReference type="Gene3D" id="1.10.260.40">
    <property type="entry name" value="lambda repressor-like DNA-binding domains"/>
    <property type="match status" value="1"/>
</dbReference>
<dbReference type="InterPro" id="IPR001387">
    <property type="entry name" value="Cro/C1-type_HTH"/>
</dbReference>
<name>A0A9W6I8A2_9ACTN</name>
<dbReference type="PROSITE" id="PS50943">
    <property type="entry name" value="HTH_CROC1"/>
    <property type="match status" value="1"/>
</dbReference>
<dbReference type="Pfam" id="PF12900">
    <property type="entry name" value="Pyridox_ox_2"/>
    <property type="match status" value="1"/>
</dbReference>
<reference evidence="2" key="2">
    <citation type="submission" date="2023-01" db="EMBL/GenBank/DDBJ databases">
        <authorList>
            <person name="Sun Q."/>
            <person name="Evtushenko L."/>
        </authorList>
    </citation>
    <scope>NUCLEOTIDE SEQUENCE</scope>
    <source>
        <strain evidence="2">VKM Ac-2007</strain>
    </source>
</reference>
<evidence type="ECO:0000313" key="2">
    <source>
        <dbReference type="EMBL" id="GLK13458.1"/>
    </source>
</evidence>
<organism evidence="2 3">
    <name type="scientific">Streptosporangium carneum</name>
    <dbReference type="NCBI Taxonomy" id="47481"/>
    <lineage>
        <taxon>Bacteria</taxon>
        <taxon>Bacillati</taxon>
        <taxon>Actinomycetota</taxon>
        <taxon>Actinomycetes</taxon>
        <taxon>Streptosporangiales</taxon>
        <taxon>Streptosporangiaceae</taxon>
        <taxon>Streptosporangium</taxon>
    </lineage>
</organism>
<dbReference type="GO" id="GO:0003677">
    <property type="term" value="F:DNA binding"/>
    <property type="evidence" value="ECO:0007669"/>
    <property type="project" value="InterPro"/>
</dbReference>
<dbReference type="SUPFAM" id="SSF50475">
    <property type="entry name" value="FMN-binding split barrel"/>
    <property type="match status" value="1"/>
</dbReference>
<feature type="domain" description="HTH cro/C1-type" evidence="1">
    <location>
        <begin position="15"/>
        <end position="69"/>
    </location>
</feature>
<dbReference type="CDD" id="cd00093">
    <property type="entry name" value="HTH_XRE"/>
    <property type="match status" value="1"/>
</dbReference>
<dbReference type="EMBL" id="BSEV01000022">
    <property type="protein sequence ID" value="GLK13458.1"/>
    <property type="molecule type" value="Genomic_DNA"/>
</dbReference>
<dbReference type="SUPFAM" id="SSF47413">
    <property type="entry name" value="lambda repressor-like DNA-binding domains"/>
    <property type="match status" value="1"/>
</dbReference>
<dbReference type="Gene3D" id="2.30.110.10">
    <property type="entry name" value="Electron Transport, Fmn-binding Protein, Chain A"/>
    <property type="match status" value="1"/>
</dbReference>
<keyword evidence="3" id="KW-1185">Reference proteome</keyword>
<dbReference type="AlphaFoldDB" id="A0A9W6I8A2"/>
<dbReference type="Pfam" id="PF13560">
    <property type="entry name" value="HTH_31"/>
    <property type="match status" value="1"/>
</dbReference>
<dbReference type="SMART" id="SM00530">
    <property type="entry name" value="HTH_XRE"/>
    <property type="match status" value="1"/>
</dbReference>
<accession>A0A9W6I8A2</accession>
<reference evidence="2" key="1">
    <citation type="journal article" date="2014" name="Int. J. Syst. Evol. Microbiol.">
        <title>Complete genome sequence of Corynebacterium casei LMG S-19264T (=DSM 44701T), isolated from a smear-ripened cheese.</title>
        <authorList>
            <consortium name="US DOE Joint Genome Institute (JGI-PGF)"/>
            <person name="Walter F."/>
            <person name="Albersmeier A."/>
            <person name="Kalinowski J."/>
            <person name="Ruckert C."/>
        </authorList>
    </citation>
    <scope>NUCLEOTIDE SEQUENCE</scope>
    <source>
        <strain evidence="2">VKM Ac-2007</strain>
    </source>
</reference>
<dbReference type="RefSeq" id="WP_271221740.1">
    <property type="nucleotide sequence ID" value="NZ_BAAAVD010000029.1"/>
</dbReference>
<dbReference type="InterPro" id="IPR024747">
    <property type="entry name" value="Pyridox_Oxase-rel"/>
</dbReference>
<evidence type="ECO:0000313" key="3">
    <source>
        <dbReference type="Proteomes" id="UP001143474"/>
    </source>
</evidence>
<dbReference type="InterPro" id="IPR010982">
    <property type="entry name" value="Lambda_DNA-bd_dom_sf"/>
</dbReference>
<protein>
    <recommendedName>
        <fullName evidence="1">HTH cro/C1-type domain-containing protein</fullName>
    </recommendedName>
</protein>
<sequence>MTDHITAPGDLGRRVAQRRRSLGLSREQLAGRARIDPGYLGYLEENAASPSAGTVDRLAAALETSSEELLGATVDLPPESTRATRPPRLEKLDADECMRLVSAGGVGRVAFDTPTGPLILPVNYTMHEGSVLLRTAFGGPLDTNLRTGVEGVDFKVAFEVDHIDEARRQGWSVLIRGAAHHISSEREQAAVTATDVEPWAGGERELHIRITPVEVSGRRIHRA</sequence>